<evidence type="ECO:0000313" key="1">
    <source>
        <dbReference type="EMBL" id="KAF7298561.1"/>
    </source>
</evidence>
<dbReference type="AlphaFoldDB" id="A0A8H6W0I3"/>
<dbReference type="RefSeq" id="XP_037217949.1">
    <property type="nucleotide sequence ID" value="XM_037364707.1"/>
</dbReference>
<keyword evidence="2" id="KW-1185">Reference proteome</keyword>
<dbReference type="Gene3D" id="2.40.50.40">
    <property type="match status" value="1"/>
</dbReference>
<accession>A0A8H6W0I3</accession>
<dbReference type="GeneID" id="59347223"/>
<evidence type="ECO:0000313" key="2">
    <source>
        <dbReference type="Proteomes" id="UP000636479"/>
    </source>
</evidence>
<sequence>MLRPYIESSDAMFPARDKPEGYDFGAPDEAEVMVDHIKAHRWTTTGKVEFEVSWNDGDVTWEPFQAVKLLIALDDYFALHGVNSWRKLSKAGKKQGGATEKKH</sequence>
<name>A0A8H6W0I3_9AGAR</name>
<proteinExistence type="predicted"/>
<dbReference type="Proteomes" id="UP000636479">
    <property type="component" value="Unassembled WGS sequence"/>
</dbReference>
<comment type="caution">
    <text evidence="1">The sequence shown here is derived from an EMBL/GenBank/DDBJ whole genome shotgun (WGS) entry which is preliminary data.</text>
</comment>
<dbReference type="OrthoDB" id="3158924at2759"/>
<reference evidence="1" key="1">
    <citation type="submission" date="2020-05" db="EMBL/GenBank/DDBJ databases">
        <title>Mycena genomes resolve the evolution of fungal bioluminescence.</title>
        <authorList>
            <person name="Tsai I.J."/>
        </authorList>
    </citation>
    <scope>NUCLEOTIDE SEQUENCE</scope>
    <source>
        <strain evidence="1">171206Taipei</strain>
    </source>
</reference>
<gene>
    <name evidence="1" type="ORF">MIND_00802800</name>
</gene>
<organism evidence="1 2">
    <name type="scientific">Mycena indigotica</name>
    <dbReference type="NCBI Taxonomy" id="2126181"/>
    <lineage>
        <taxon>Eukaryota</taxon>
        <taxon>Fungi</taxon>
        <taxon>Dikarya</taxon>
        <taxon>Basidiomycota</taxon>
        <taxon>Agaricomycotina</taxon>
        <taxon>Agaricomycetes</taxon>
        <taxon>Agaricomycetidae</taxon>
        <taxon>Agaricales</taxon>
        <taxon>Marasmiineae</taxon>
        <taxon>Mycenaceae</taxon>
        <taxon>Mycena</taxon>
    </lineage>
</organism>
<dbReference type="EMBL" id="JACAZF010000007">
    <property type="protein sequence ID" value="KAF7298561.1"/>
    <property type="molecule type" value="Genomic_DNA"/>
</dbReference>
<dbReference type="InterPro" id="IPR016197">
    <property type="entry name" value="Chromo-like_dom_sf"/>
</dbReference>
<protein>
    <submittedName>
        <fullName evidence="1">Transcription factor</fullName>
    </submittedName>
</protein>
<dbReference type="SUPFAM" id="SSF54160">
    <property type="entry name" value="Chromo domain-like"/>
    <property type="match status" value="1"/>
</dbReference>